<dbReference type="GO" id="GO:0005524">
    <property type="term" value="F:ATP binding"/>
    <property type="evidence" value="ECO:0007669"/>
    <property type="project" value="UniProtKB-UniRule"/>
</dbReference>
<dbReference type="Proteomes" id="UP000253324">
    <property type="component" value="Unassembled WGS sequence"/>
</dbReference>
<comment type="caution">
    <text evidence="10">Lacks conserved residue(s) required for the propagation of feature annotation.</text>
</comment>
<evidence type="ECO:0000256" key="7">
    <source>
        <dbReference type="ARBA" id="ARBA00022917"/>
    </source>
</evidence>
<proteinExistence type="inferred from homology"/>
<comment type="similarity">
    <text evidence="10">Belongs to the class-I aminoacyl-tRNA synthetase family. MetG type 2B subfamily.</text>
</comment>
<dbReference type="PROSITE" id="PS00178">
    <property type="entry name" value="AA_TRNA_LIGASE_I"/>
    <property type="match status" value="1"/>
</dbReference>
<evidence type="ECO:0000256" key="10">
    <source>
        <dbReference type="HAMAP-Rule" id="MF_01228"/>
    </source>
</evidence>
<protein>
    <recommendedName>
        <fullName evidence="10">Methionine--tRNA ligase</fullName>
        <ecNumber evidence="10">6.1.1.10</ecNumber>
    </recommendedName>
    <alternativeName>
        <fullName evidence="10">Methionyl-tRNA synthetase</fullName>
        <shortName evidence="10">MetRS</shortName>
    </alternativeName>
</protein>
<evidence type="ECO:0000256" key="3">
    <source>
        <dbReference type="ARBA" id="ARBA00022490"/>
    </source>
</evidence>
<comment type="subunit">
    <text evidence="10">Monomer.</text>
</comment>
<dbReference type="Gene3D" id="1.10.730.10">
    <property type="entry name" value="Isoleucyl-tRNA Synthetase, Domain 1"/>
    <property type="match status" value="1"/>
</dbReference>
<dbReference type="CDD" id="cd07957">
    <property type="entry name" value="Anticodon_Ia_Met"/>
    <property type="match status" value="1"/>
</dbReference>
<evidence type="ECO:0000256" key="5">
    <source>
        <dbReference type="ARBA" id="ARBA00022741"/>
    </source>
</evidence>
<dbReference type="CDD" id="cd00814">
    <property type="entry name" value="MetRS_core"/>
    <property type="match status" value="1"/>
</dbReference>
<keyword evidence="6 10" id="KW-0067">ATP-binding</keyword>
<dbReference type="AlphaFoldDB" id="A0A368YU36"/>
<dbReference type="InterPro" id="IPR014758">
    <property type="entry name" value="Met-tRNA_synth"/>
</dbReference>
<keyword evidence="8 10" id="KW-0030">Aminoacyl-tRNA synthetase</keyword>
<evidence type="ECO:0000256" key="9">
    <source>
        <dbReference type="ARBA" id="ARBA00047364"/>
    </source>
</evidence>
<gene>
    <name evidence="10" type="primary">metG</name>
    <name evidence="13" type="ORF">C7476_105215</name>
</gene>
<dbReference type="InterPro" id="IPR001412">
    <property type="entry name" value="aa-tRNA-synth_I_CS"/>
</dbReference>
<evidence type="ECO:0000259" key="11">
    <source>
        <dbReference type="Pfam" id="PF09334"/>
    </source>
</evidence>
<keyword evidence="14" id="KW-1185">Reference proteome</keyword>
<reference evidence="13 14" key="1">
    <citation type="submission" date="2018-07" db="EMBL/GenBank/DDBJ databases">
        <title>Genomic Encyclopedia of Type Strains, Phase III (KMG-III): the genomes of soil and plant-associated and newly described type strains.</title>
        <authorList>
            <person name="Whitman W."/>
        </authorList>
    </citation>
    <scope>NUCLEOTIDE SEQUENCE [LARGE SCALE GENOMIC DNA]</scope>
    <source>
        <strain evidence="13 14">31-25a</strain>
    </source>
</reference>
<dbReference type="GO" id="GO:0006431">
    <property type="term" value="P:methionyl-tRNA aminoacylation"/>
    <property type="evidence" value="ECO:0007669"/>
    <property type="project" value="UniProtKB-UniRule"/>
</dbReference>
<feature type="short sequence motif" description="'KMSKS' region" evidence="10">
    <location>
        <begin position="328"/>
        <end position="332"/>
    </location>
</feature>
<dbReference type="PRINTS" id="PR01041">
    <property type="entry name" value="TRNASYNTHMET"/>
</dbReference>
<keyword evidence="3 10" id="KW-0963">Cytoplasm</keyword>
<dbReference type="InterPro" id="IPR009080">
    <property type="entry name" value="tRNAsynth_Ia_anticodon-bd"/>
</dbReference>
<dbReference type="InterPro" id="IPR041872">
    <property type="entry name" value="Anticodon_Met"/>
</dbReference>
<organism evidence="13 14">
    <name type="scientific">Phyllobacterium bourgognense</name>
    <dbReference type="NCBI Taxonomy" id="314236"/>
    <lineage>
        <taxon>Bacteria</taxon>
        <taxon>Pseudomonadati</taxon>
        <taxon>Pseudomonadota</taxon>
        <taxon>Alphaproteobacteria</taxon>
        <taxon>Hyphomicrobiales</taxon>
        <taxon>Phyllobacteriaceae</taxon>
        <taxon>Phyllobacterium</taxon>
    </lineage>
</organism>
<dbReference type="Gene3D" id="3.40.50.620">
    <property type="entry name" value="HUPs"/>
    <property type="match status" value="1"/>
</dbReference>
<dbReference type="InterPro" id="IPR023457">
    <property type="entry name" value="Met-tRNA_synth_2"/>
</dbReference>
<dbReference type="Pfam" id="PF19303">
    <property type="entry name" value="Anticodon_3"/>
    <property type="match status" value="1"/>
</dbReference>
<dbReference type="InterPro" id="IPR014729">
    <property type="entry name" value="Rossmann-like_a/b/a_fold"/>
</dbReference>
<comment type="catalytic activity">
    <reaction evidence="9 10">
        <text>tRNA(Met) + L-methionine + ATP = L-methionyl-tRNA(Met) + AMP + diphosphate</text>
        <dbReference type="Rhea" id="RHEA:13481"/>
        <dbReference type="Rhea" id="RHEA-COMP:9667"/>
        <dbReference type="Rhea" id="RHEA-COMP:9698"/>
        <dbReference type="ChEBI" id="CHEBI:30616"/>
        <dbReference type="ChEBI" id="CHEBI:33019"/>
        <dbReference type="ChEBI" id="CHEBI:57844"/>
        <dbReference type="ChEBI" id="CHEBI:78442"/>
        <dbReference type="ChEBI" id="CHEBI:78530"/>
        <dbReference type="ChEBI" id="CHEBI:456215"/>
        <dbReference type="EC" id="6.1.1.10"/>
    </reaction>
</comment>
<dbReference type="Gene3D" id="2.170.220.10">
    <property type="match status" value="1"/>
</dbReference>
<dbReference type="GO" id="GO:0005737">
    <property type="term" value="C:cytoplasm"/>
    <property type="evidence" value="ECO:0007669"/>
    <property type="project" value="UniProtKB-SubCell"/>
</dbReference>
<keyword evidence="5 10" id="KW-0547">Nucleotide-binding</keyword>
<evidence type="ECO:0000259" key="12">
    <source>
        <dbReference type="Pfam" id="PF19303"/>
    </source>
</evidence>
<dbReference type="RefSeq" id="WP_281032691.1">
    <property type="nucleotide sequence ID" value="NZ_QPJM01000005.1"/>
</dbReference>
<comment type="function">
    <text evidence="1 10">Is required not only for elongation of protein synthesis but also for the initiation of all mRNA translation through initiator tRNA(fMet) aminoacylation.</text>
</comment>
<evidence type="ECO:0000313" key="14">
    <source>
        <dbReference type="Proteomes" id="UP000253324"/>
    </source>
</evidence>
<accession>A0A368YU36</accession>
<dbReference type="HAMAP" id="MF_01228">
    <property type="entry name" value="Met_tRNA_synth_type2"/>
    <property type="match status" value="1"/>
</dbReference>
<evidence type="ECO:0000313" key="13">
    <source>
        <dbReference type="EMBL" id="RCW83721.1"/>
    </source>
</evidence>
<dbReference type="InterPro" id="IPR015413">
    <property type="entry name" value="Methionyl/Leucyl_tRNA_Synth"/>
</dbReference>
<dbReference type="PANTHER" id="PTHR43326:SF1">
    <property type="entry name" value="METHIONINE--TRNA LIGASE, MITOCHONDRIAL"/>
    <property type="match status" value="1"/>
</dbReference>
<feature type="domain" description="Methionyl-tRNA synthetase anticodon-binding" evidence="12">
    <location>
        <begin position="403"/>
        <end position="541"/>
    </location>
</feature>
<feature type="domain" description="Methionyl/Leucyl tRNA synthetase" evidence="11">
    <location>
        <begin position="35"/>
        <end position="391"/>
    </location>
</feature>
<dbReference type="EMBL" id="QPJM01000005">
    <property type="protein sequence ID" value="RCW83721.1"/>
    <property type="molecule type" value="Genomic_DNA"/>
</dbReference>
<dbReference type="PANTHER" id="PTHR43326">
    <property type="entry name" value="METHIONYL-TRNA SYNTHETASE"/>
    <property type="match status" value="1"/>
</dbReference>
<evidence type="ECO:0000256" key="1">
    <source>
        <dbReference type="ARBA" id="ARBA00003314"/>
    </source>
</evidence>
<dbReference type="EC" id="6.1.1.10" evidence="10"/>
<dbReference type="NCBIfam" id="TIGR00398">
    <property type="entry name" value="metG"/>
    <property type="match status" value="1"/>
</dbReference>
<feature type="short sequence motif" description="'HIGH' region" evidence="10">
    <location>
        <begin position="41"/>
        <end position="51"/>
    </location>
</feature>
<dbReference type="GO" id="GO:0004825">
    <property type="term" value="F:methionine-tRNA ligase activity"/>
    <property type="evidence" value="ECO:0007669"/>
    <property type="project" value="UniProtKB-UniRule"/>
</dbReference>
<dbReference type="FunFam" id="2.170.220.10:FF:000001">
    <property type="entry name" value="methionine--tRNA ligase, mitochondrial"/>
    <property type="match status" value="1"/>
</dbReference>
<sequence>MAIRSDLRYVSQTFFSQDAQTKDEIRSRMSRETFYITTAIAYPNGSPHIGHAYEVIATDAIARFNRHDGKDVMFLSGTDEHGIKMLQAARKEGITPRELADRNAKLFRDMGYLLNASFDDYIRTTEERHYKSSQAIWQKMADAGDIYKGGYAGWYSVRDEAYFQEEETELRADNVRYAPSGAPVEWLEEESYFFRLSAYQDRLLKLYSENPEFIGPDERRNEVVSFVKSGLKDLSISRTTFDWGVPVPGDEKHVMYVWVDALTNYITAAGYPDENAERWRYWPADVHIIGKDIIRFHSVYWPAFLWSAGIELPKRVFGHGFVFNRGEKMSKSVGNVIDPTALVEHYGLDQLRYFLLREIPFGQDGNYSHEAIVNRTNADLANDLGNLAQRSLSMIAKNCDAKVPQPGALTDTDKAILDQAVAALDTARKAVGNQALHQALAAIFGVVAEANRYFAAQEPWALKKTDPARMETVLYVTAEVIRRVGILCQPFIPGSAAKLLDILAVPADKRDFADLKASELIPGTDLPAPQPIFPRYVEAEKAD</sequence>
<evidence type="ECO:0000256" key="8">
    <source>
        <dbReference type="ARBA" id="ARBA00023146"/>
    </source>
</evidence>
<dbReference type="InterPro" id="IPR033911">
    <property type="entry name" value="MetRS_core"/>
</dbReference>
<evidence type="ECO:0000256" key="4">
    <source>
        <dbReference type="ARBA" id="ARBA00022598"/>
    </source>
</evidence>
<dbReference type="Pfam" id="PF09334">
    <property type="entry name" value="tRNA-synt_1g"/>
    <property type="match status" value="1"/>
</dbReference>
<dbReference type="SUPFAM" id="SSF52374">
    <property type="entry name" value="Nucleotidylyl transferase"/>
    <property type="match status" value="1"/>
</dbReference>
<keyword evidence="7 10" id="KW-0648">Protein biosynthesis</keyword>
<comment type="subcellular location">
    <subcellularLocation>
        <location evidence="2 10">Cytoplasm</location>
    </subcellularLocation>
</comment>
<evidence type="ECO:0000256" key="6">
    <source>
        <dbReference type="ARBA" id="ARBA00022840"/>
    </source>
</evidence>
<keyword evidence="4 10" id="KW-0436">Ligase</keyword>
<comment type="caution">
    <text evidence="13">The sequence shown here is derived from an EMBL/GenBank/DDBJ whole genome shotgun (WGS) entry which is preliminary data.</text>
</comment>
<dbReference type="SUPFAM" id="SSF47323">
    <property type="entry name" value="Anticodon-binding domain of a subclass of class I aminoacyl-tRNA synthetases"/>
    <property type="match status" value="1"/>
</dbReference>
<evidence type="ECO:0000256" key="2">
    <source>
        <dbReference type="ARBA" id="ARBA00004496"/>
    </source>
</evidence>
<dbReference type="NCBIfam" id="NF008900">
    <property type="entry name" value="PRK12267.1"/>
    <property type="match status" value="1"/>
</dbReference>
<name>A0A368YU36_9HYPH</name>